<keyword evidence="2" id="KW-1185">Reference proteome</keyword>
<proteinExistence type="predicted"/>
<dbReference type="Gene3D" id="2.70.70.10">
    <property type="entry name" value="Glucose Permease (Domain IIA)"/>
    <property type="match status" value="1"/>
</dbReference>
<sequence length="194" mass="21834">MAMLLEPFGDLAGFVCWHLWPGMEFGARDFWWSRLPAPQGDQPPARRPGRHEGVDLHCYRTVTGDLKFVEPGWLVTAPAAGFVVHTHPDFLAHSLYIMHPDIRWDDRVLYTVYGHVCPEMDPEAGQPVFPTTPVASLPEPVPGSAVPLHLHVSLAWIRQSFAPKKLSWKLLGDPGVSLLIDPARFFRNAPERFL</sequence>
<organism evidence="1 2">
    <name type="scientific">Desulfolithobacter dissulfuricans</name>
    <dbReference type="NCBI Taxonomy" id="2795293"/>
    <lineage>
        <taxon>Bacteria</taxon>
        <taxon>Pseudomonadati</taxon>
        <taxon>Thermodesulfobacteriota</taxon>
        <taxon>Desulfobulbia</taxon>
        <taxon>Desulfobulbales</taxon>
        <taxon>Desulfobulbaceae</taxon>
        <taxon>Desulfolithobacter</taxon>
    </lineage>
</organism>
<dbReference type="AlphaFoldDB" id="A0A915UAS7"/>
<evidence type="ECO:0008006" key="3">
    <source>
        <dbReference type="Google" id="ProtNLM"/>
    </source>
</evidence>
<dbReference type="RefSeq" id="WP_267927001.1">
    <property type="nucleotide sequence ID" value="NZ_AP024233.1"/>
</dbReference>
<evidence type="ECO:0000313" key="1">
    <source>
        <dbReference type="EMBL" id="BCO10266.1"/>
    </source>
</evidence>
<accession>A0A915UAS7</accession>
<dbReference type="EMBL" id="AP024233">
    <property type="protein sequence ID" value="BCO10266.1"/>
    <property type="molecule type" value="Genomic_DNA"/>
</dbReference>
<gene>
    <name evidence="1" type="ORF">GF1_26420</name>
</gene>
<dbReference type="Proteomes" id="UP001063350">
    <property type="component" value="Chromosome"/>
</dbReference>
<evidence type="ECO:0000313" key="2">
    <source>
        <dbReference type="Proteomes" id="UP001063350"/>
    </source>
</evidence>
<dbReference type="InterPro" id="IPR011055">
    <property type="entry name" value="Dup_hybrid_motif"/>
</dbReference>
<reference evidence="1" key="1">
    <citation type="submission" date="2020-12" db="EMBL/GenBank/DDBJ databases">
        <title>Desulfobium dissulfuricans gen. nov., sp. nov., a novel mesophilic, sulfate-reducing bacterium isolated from a deep-sea hydrothermal vent.</title>
        <authorList>
            <person name="Hashimoto Y."/>
            <person name="Tame A."/>
            <person name="Sawayama S."/>
            <person name="Miyazaki J."/>
            <person name="Takai K."/>
            <person name="Nakagawa S."/>
        </authorList>
    </citation>
    <scope>NUCLEOTIDE SEQUENCE</scope>
    <source>
        <strain evidence="1">GF1</strain>
    </source>
</reference>
<protein>
    <recommendedName>
        <fullName evidence="3">Peptidase M23 domain-containing protein</fullName>
    </recommendedName>
</protein>
<name>A0A915UAS7_9BACT</name>
<dbReference type="KEGG" id="ddu:GF1_26420"/>